<proteinExistence type="predicted"/>
<dbReference type="EMBL" id="JAVREZ010000005">
    <property type="protein sequence ID" value="MDT0481918.1"/>
    <property type="molecule type" value="Genomic_DNA"/>
</dbReference>
<gene>
    <name evidence="1" type="ORF">RNB18_17260</name>
</gene>
<dbReference type="PANTHER" id="PTHR43459">
    <property type="entry name" value="ENOYL-COA HYDRATASE"/>
    <property type="match status" value="1"/>
</dbReference>
<dbReference type="Proteomes" id="UP001183824">
    <property type="component" value="Unassembled WGS sequence"/>
</dbReference>
<name>A0ABU2V980_9ACTN</name>
<organism evidence="1 2">
    <name type="scientific">Streptomyces doebereineriae</name>
    <dbReference type="NCBI Taxonomy" id="3075528"/>
    <lineage>
        <taxon>Bacteria</taxon>
        <taxon>Bacillati</taxon>
        <taxon>Actinomycetota</taxon>
        <taxon>Actinomycetes</taxon>
        <taxon>Kitasatosporales</taxon>
        <taxon>Streptomycetaceae</taxon>
        <taxon>Streptomyces</taxon>
    </lineage>
</organism>
<evidence type="ECO:0000313" key="1">
    <source>
        <dbReference type="EMBL" id="MDT0481918.1"/>
    </source>
</evidence>
<protein>
    <submittedName>
        <fullName evidence="1">Enoyl-CoA hydratase/isomerase family protein</fullName>
    </submittedName>
</protein>
<dbReference type="PANTHER" id="PTHR43459:SF1">
    <property type="entry name" value="EG:BACN32G11.4 PROTEIN"/>
    <property type="match status" value="1"/>
</dbReference>
<dbReference type="Gene3D" id="3.90.226.10">
    <property type="entry name" value="2-enoyl-CoA Hydratase, Chain A, domain 1"/>
    <property type="match status" value="1"/>
</dbReference>
<comment type="caution">
    <text evidence="1">The sequence shown here is derived from an EMBL/GenBank/DDBJ whole genome shotgun (WGS) entry which is preliminary data.</text>
</comment>
<dbReference type="Pfam" id="PF00378">
    <property type="entry name" value="ECH_1"/>
    <property type="match status" value="1"/>
</dbReference>
<accession>A0ABU2V980</accession>
<sequence>MSEQSTIHYERTSPKVAKITFANPPVNLIVGETVLRLIEIVETLATDPDIQVVVFDSATPDFFYNHFDLAAAADFPAPEDENAVPAWTSLVLALSKAPYITIAAIRGRTRGGGNELALALDLRYASREKAIFGQPEVGSGLLPGGGGTERLPRAIGRDRALEAILTSDDYDADTAERWGWATRALPDSELDAFVDTIVGRLASFDRTSLASAKAQVNRASLPPDADLIAAYGEFAHSLTLPGFLARAAGTQAIVEQAGIDFEYRLGEYIGIANQQL</sequence>
<dbReference type="RefSeq" id="WP_311714956.1">
    <property type="nucleotide sequence ID" value="NZ_JAVREZ010000005.1"/>
</dbReference>
<dbReference type="SUPFAM" id="SSF52096">
    <property type="entry name" value="ClpP/crotonase"/>
    <property type="match status" value="1"/>
</dbReference>
<dbReference type="InterPro" id="IPR029045">
    <property type="entry name" value="ClpP/crotonase-like_dom_sf"/>
</dbReference>
<keyword evidence="2" id="KW-1185">Reference proteome</keyword>
<evidence type="ECO:0000313" key="2">
    <source>
        <dbReference type="Proteomes" id="UP001183824"/>
    </source>
</evidence>
<dbReference type="CDD" id="cd06558">
    <property type="entry name" value="crotonase-like"/>
    <property type="match status" value="1"/>
</dbReference>
<dbReference type="InterPro" id="IPR001753">
    <property type="entry name" value="Enoyl-CoA_hydra/iso"/>
</dbReference>
<reference evidence="2" key="1">
    <citation type="submission" date="2023-07" db="EMBL/GenBank/DDBJ databases">
        <title>30 novel species of actinomycetes from the DSMZ collection.</title>
        <authorList>
            <person name="Nouioui I."/>
        </authorList>
    </citation>
    <scope>NUCLEOTIDE SEQUENCE [LARGE SCALE GENOMIC DNA]</scope>
    <source>
        <strain evidence="2">DSM 41640</strain>
    </source>
</reference>